<evidence type="ECO:0000313" key="3">
    <source>
        <dbReference type="Proteomes" id="UP000038011"/>
    </source>
</evidence>
<protein>
    <recommendedName>
        <fullName evidence="1">NAD-dependent epimerase/dehydratase domain-containing protein</fullName>
    </recommendedName>
</protein>
<comment type="caution">
    <text evidence="2">The sequence shown here is derived from an EMBL/GenBank/DDBJ whole genome shotgun (WGS) entry which is preliminary data.</text>
</comment>
<organism evidence="2 3">
    <name type="scientific">Ahrensia marina</name>
    <dbReference type="NCBI Taxonomy" id="1514904"/>
    <lineage>
        <taxon>Bacteria</taxon>
        <taxon>Pseudomonadati</taxon>
        <taxon>Pseudomonadota</taxon>
        <taxon>Alphaproteobacteria</taxon>
        <taxon>Hyphomicrobiales</taxon>
        <taxon>Ahrensiaceae</taxon>
        <taxon>Ahrensia</taxon>
    </lineage>
</organism>
<dbReference type="STRING" id="1514904.SU32_02310"/>
<dbReference type="PANTHER" id="PTHR43245">
    <property type="entry name" value="BIFUNCTIONAL POLYMYXIN RESISTANCE PROTEIN ARNA"/>
    <property type="match status" value="1"/>
</dbReference>
<feature type="domain" description="NAD-dependent epimerase/dehydratase" evidence="1">
    <location>
        <begin position="4"/>
        <end position="218"/>
    </location>
</feature>
<dbReference type="AlphaFoldDB" id="A0A0N0E8S7"/>
<keyword evidence="3" id="KW-1185">Reference proteome</keyword>
<dbReference type="Pfam" id="PF01370">
    <property type="entry name" value="Epimerase"/>
    <property type="match status" value="1"/>
</dbReference>
<dbReference type="InterPro" id="IPR050177">
    <property type="entry name" value="Lipid_A_modif_metabolic_enz"/>
</dbReference>
<dbReference type="PANTHER" id="PTHR43245:SF55">
    <property type="entry name" value="NAD(P)-BINDING DOMAIN-CONTAINING PROTEIN"/>
    <property type="match status" value="1"/>
</dbReference>
<proteinExistence type="predicted"/>
<dbReference type="CDD" id="cd08946">
    <property type="entry name" value="SDR_e"/>
    <property type="match status" value="1"/>
</dbReference>
<dbReference type="InterPro" id="IPR036291">
    <property type="entry name" value="NAD(P)-bd_dom_sf"/>
</dbReference>
<dbReference type="RefSeq" id="WP_053997712.1">
    <property type="nucleotide sequence ID" value="NZ_JXMU01000002.1"/>
</dbReference>
<reference evidence="2 3" key="1">
    <citation type="submission" date="2015-01" db="EMBL/GenBank/DDBJ databases">
        <title>Ahrensia donghaiensis sp. nov., a novel dimethylsulphoniopropionate-cleavage bacterium isolated from seawater and emended descriptions of the genus Ahrensia and Ahrensia kielensis.</title>
        <authorList>
            <person name="Liu J."/>
        </authorList>
    </citation>
    <scope>NUCLEOTIDE SEQUENCE [LARGE SCALE GENOMIC DNA]</scope>
    <source>
        <strain evidence="2 3">LZD062</strain>
    </source>
</reference>
<dbReference type="EMBL" id="JXMU01000002">
    <property type="protein sequence ID" value="KPB02602.1"/>
    <property type="molecule type" value="Genomic_DNA"/>
</dbReference>
<dbReference type="Proteomes" id="UP000038011">
    <property type="component" value="Unassembled WGS sequence"/>
</dbReference>
<evidence type="ECO:0000259" key="1">
    <source>
        <dbReference type="Pfam" id="PF01370"/>
    </source>
</evidence>
<name>A0A0N0E8S7_9HYPH</name>
<dbReference type="SUPFAM" id="SSF51735">
    <property type="entry name" value="NAD(P)-binding Rossmann-fold domains"/>
    <property type="match status" value="1"/>
</dbReference>
<dbReference type="OrthoDB" id="9814124at2"/>
<dbReference type="PATRIC" id="fig|1514904.3.peg.1664"/>
<dbReference type="InterPro" id="IPR001509">
    <property type="entry name" value="Epimerase_deHydtase"/>
</dbReference>
<dbReference type="Gene3D" id="3.40.50.720">
    <property type="entry name" value="NAD(P)-binding Rossmann-like Domain"/>
    <property type="match status" value="1"/>
</dbReference>
<evidence type="ECO:0000313" key="2">
    <source>
        <dbReference type="EMBL" id="KPB02602.1"/>
    </source>
</evidence>
<accession>A0A0N0E8S7</accession>
<gene>
    <name evidence="2" type="ORF">SU32_02310</name>
</gene>
<sequence>MTCVAITGATGYVGRFIVNDLLDAGHHVIALGRTPPSQQDFTGYVEFRHYSLSETSVSPNLFKDVDVLVHAAFHHVAGKYRGGEGDDPYAFIERNVTGSKALFEAAKVAGVKRVIFLSSRAVYGTQKPGSTLFENTPPNPDTLYGKTKLEAENMLSTLADNSFIAVSLRSTGVYGSPSRSYKHKWQELFSQFTKGKDIAPRIGTEVHGEDLAAAVRLLIHINAEHLQNQNNKSIAVLNVSDILLDRHTLLKAYASMIGQPKLPLPEKSDASTYNQMDCSRLRQLGWQPRGKLDLSGLADDID</sequence>